<feature type="domain" description="AMP-binding enzyme C-terminal" evidence="4">
    <location>
        <begin position="477"/>
        <end position="551"/>
    </location>
</feature>
<comment type="caution">
    <text evidence="5">The sequence shown here is derived from an EMBL/GenBank/DDBJ whole genome shotgun (WGS) entry which is preliminary data.</text>
</comment>
<keyword evidence="2 5" id="KW-0436">Ligase</keyword>
<dbReference type="Pfam" id="PF13193">
    <property type="entry name" value="AMP-binding_C"/>
    <property type="match status" value="1"/>
</dbReference>
<dbReference type="Proteomes" id="UP001302126">
    <property type="component" value="Unassembled WGS sequence"/>
</dbReference>
<dbReference type="EMBL" id="MU864375">
    <property type="protein sequence ID" value="KAK4189445.1"/>
    <property type="molecule type" value="Genomic_DNA"/>
</dbReference>
<dbReference type="AlphaFoldDB" id="A0AAN7AL41"/>
<dbReference type="GO" id="GO:0019748">
    <property type="term" value="P:secondary metabolic process"/>
    <property type="evidence" value="ECO:0007669"/>
    <property type="project" value="TreeGrafter"/>
</dbReference>
<dbReference type="GO" id="GO:0016405">
    <property type="term" value="F:CoA-ligase activity"/>
    <property type="evidence" value="ECO:0007669"/>
    <property type="project" value="TreeGrafter"/>
</dbReference>
<dbReference type="InterPro" id="IPR025110">
    <property type="entry name" value="AMP-bd_C"/>
</dbReference>
<dbReference type="SUPFAM" id="SSF56801">
    <property type="entry name" value="Acetyl-CoA synthetase-like"/>
    <property type="match status" value="1"/>
</dbReference>
<evidence type="ECO:0000256" key="1">
    <source>
        <dbReference type="ARBA" id="ARBA00006432"/>
    </source>
</evidence>
<dbReference type="FunFam" id="3.30.300.30:FF:000007">
    <property type="entry name" value="4-coumarate--CoA ligase 2"/>
    <property type="match status" value="1"/>
</dbReference>
<sequence length="569" mass="61241">MASIVERTSSGGIIYRAADRGRDYPKLDLLTLLFDSPLSAGNEDAVLHASAADPSRCSVTKAQLRTLVKRVAHTLRHDYGIGRSGPDKDVVLAISTGHYHLPTLFYSTVAAGGVFSASNPGSTPKELAGQLTQVAVKLLFCNEDTKPTAIAAAKLANLPLSRVLCLSPISSGDFSLTSLATNSPITLSSSLLDWQRITSPDTLDNSTICILFSSGTTGVPKACRLSHTNMVAEATLILGPNREHYAALNKPLVYRTVAHLPAAHIAGIQGYLVNPFYLGGTVYWMSRFDFPSFIENCKKYQVTHIFSVPPIYLAIAKSPLVTDHFDTLEQAVSGAAPMGKELQAAARRKLGKGKARLAQTWGLSETTGSVTFMPMGNPLENDATGSVSMLAAGVEAKIVDDDERDVEPGKEGEIWVRGPMITKGYWGNEKANKEAFSEKGGWFKTGDVAVFRDGLFYIVDRKKELIKYKGMQVAPAELEALLISHPKILDAAVIGVEGEGTEVPRAYIVADPRQVTAKEVADWVAGQVGNHKKLRGGVVFLEAIPKSPSGKILRKDLRALAAREKGSKL</sequence>
<dbReference type="Pfam" id="PF00501">
    <property type="entry name" value="AMP-binding"/>
    <property type="match status" value="1"/>
</dbReference>
<accession>A0AAN7AL41</accession>
<dbReference type="InterPro" id="IPR042099">
    <property type="entry name" value="ANL_N_sf"/>
</dbReference>
<dbReference type="PANTHER" id="PTHR24096:SF149">
    <property type="entry name" value="AMP-BINDING DOMAIN-CONTAINING PROTEIN-RELATED"/>
    <property type="match status" value="1"/>
</dbReference>
<evidence type="ECO:0000259" key="3">
    <source>
        <dbReference type="Pfam" id="PF00501"/>
    </source>
</evidence>
<dbReference type="CDD" id="cd05911">
    <property type="entry name" value="Firefly_Luc_like"/>
    <property type="match status" value="1"/>
</dbReference>
<comment type="similarity">
    <text evidence="1">Belongs to the ATP-dependent AMP-binding enzyme family.</text>
</comment>
<reference evidence="5" key="2">
    <citation type="submission" date="2023-05" db="EMBL/GenBank/DDBJ databases">
        <authorList>
            <consortium name="Lawrence Berkeley National Laboratory"/>
            <person name="Steindorff A."/>
            <person name="Hensen N."/>
            <person name="Bonometti L."/>
            <person name="Westerberg I."/>
            <person name="Brannstrom I.O."/>
            <person name="Guillou S."/>
            <person name="Cros-Aarteil S."/>
            <person name="Calhoun S."/>
            <person name="Haridas S."/>
            <person name="Kuo A."/>
            <person name="Mondo S."/>
            <person name="Pangilinan J."/>
            <person name="Riley R."/>
            <person name="Labutti K."/>
            <person name="Andreopoulos B."/>
            <person name="Lipzen A."/>
            <person name="Chen C."/>
            <person name="Yanf M."/>
            <person name="Daum C."/>
            <person name="Ng V."/>
            <person name="Clum A."/>
            <person name="Ohm R."/>
            <person name="Martin F."/>
            <person name="Silar P."/>
            <person name="Natvig D."/>
            <person name="Lalanne C."/>
            <person name="Gautier V."/>
            <person name="Ament-Velasquez S.L."/>
            <person name="Kruys A."/>
            <person name="Hutchinson M.I."/>
            <person name="Powell A.J."/>
            <person name="Barry K."/>
            <person name="Miller A.N."/>
            <person name="Grigoriev I.V."/>
            <person name="Debuchy R."/>
            <person name="Gladieux P."/>
            <person name="Thoren M.H."/>
            <person name="Johannesson H."/>
        </authorList>
    </citation>
    <scope>NUCLEOTIDE SEQUENCE</scope>
    <source>
        <strain evidence="5">PSN309</strain>
    </source>
</reference>
<name>A0AAN7AL41_9PEZI</name>
<dbReference type="PANTHER" id="PTHR24096">
    <property type="entry name" value="LONG-CHAIN-FATTY-ACID--COA LIGASE"/>
    <property type="match status" value="1"/>
</dbReference>
<dbReference type="Gene3D" id="3.40.50.12780">
    <property type="entry name" value="N-terminal domain of ligase-like"/>
    <property type="match status" value="1"/>
</dbReference>
<keyword evidence="6" id="KW-1185">Reference proteome</keyword>
<evidence type="ECO:0000259" key="4">
    <source>
        <dbReference type="Pfam" id="PF13193"/>
    </source>
</evidence>
<dbReference type="InterPro" id="IPR000873">
    <property type="entry name" value="AMP-dep_synth/lig_dom"/>
</dbReference>
<reference evidence="5" key="1">
    <citation type="journal article" date="2023" name="Mol. Phylogenet. Evol.">
        <title>Genome-scale phylogeny and comparative genomics of the fungal order Sordariales.</title>
        <authorList>
            <person name="Hensen N."/>
            <person name="Bonometti L."/>
            <person name="Westerberg I."/>
            <person name="Brannstrom I.O."/>
            <person name="Guillou S."/>
            <person name="Cros-Aarteil S."/>
            <person name="Calhoun S."/>
            <person name="Haridas S."/>
            <person name="Kuo A."/>
            <person name="Mondo S."/>
            <person name="Pangilinan J."/>
            <person name="Riley R."/>
            <person name="LaButti K."/>
            <person name="Andreopoulos B."/>
            <person name="Lipzen A."/>
            <person name="Chen C."/>
            <person name="Yan M."/>
            <person name="Daum C."/>
            <person name="Ng V."/>
            <person name="Clum A."/>
            <person name="Steindorff A."/>
            <person name="Ohm R.A."/>
            <person name="Martin F."/>
            <person name="Silar P."/>
            <person name="Natvig D.O."/>
            <person name="Lalanne C."/>
            <person name="Gautier V."/>
            <person name="Ament-Velasquez S.L."/>
            <person name="Kruys A."/>
            <person name="Hutchinson M.I."/>
            <person name="Powell A.J."/>
            <person name="Barry K."/>
            <person name="Miller A.N."/>
            <person name="Grigoriev I.V."/>
            <person name="Debuchy R."/>
            <person name="Gladieux P."/>
            <person name="Hiltunen Thoren M."/>
            <person name="Johannesson H."/>
        </authorList>
    </citation>
    <scope>NUCLEOTIDE SEQUENCE</scope>
    <source>
        <strain evidence="5">PSN309</strain>
    </source>
</reference>
<protein>
    <submittedName>
        <fullName evidence="5">4-coumarate--CoA ligase</fullName>
    </submittedName>
</protein>
<dbReference type="InterPro" id="IPR045851">
    <property type="entry name" value="AMP-bd_C_sf"/>
</dbReference>
<proteinExistence type="inferred from homology"/>
<evidence type="ECO:0000256" key="2">
    <source>
        <dbReference type="ARBA" id="ARBA00022598"/>
    </source>
</evidence>
<dbReference type="InterPro" id="IPR020845">
    <property type="entry name" value="AMP-binding_CS"/>
</dbReference>
<feature type="domain" description="AMP-dependent synthetase/ligase" evidence="3">
    <location>
        <begin position="55"/>
        <end position="426"/>
    </location>
</feature>
<dbReference type="PROSITE" id="PS00455">
    <property type="entry name" value="AMP_BINDING"/>
    <property type="match status" value="1"/>
</dbReference>
<evidence type="ECO:0000313" key="5">
    <source>
        <dbReference type="EMBL" id="KAK4189445.1"/>
    </source>
</evidence>
<dbReference type="Gene3D" id="3.30.300.30">
    <property type="match status" value="1"/>
</dbReference>
<organism evidence="5 6">
    <name type="scientific">Podospora australis</name>
    <dbReference type="NCBI Taxonomy" id="1536484"/>
    <lineage>
        <taxon>Eukaryota</taxon>
        <taxon>Fungi</taxon>
        <taxon>Dikarya</taxon>
        <taxon>Ascomycota</taxon>
        <taxon>Pezizomycotina</taxon>
        <taxon>Sordariomycetes</taxon>
        <taxon>Sordariomycetidae</taxon>
        <taxon>Sordariales</taxon>
        <taxon>Podosporaceae</taxon>
        <taxon>Podospora</taxon>
    </lineage>
</organism>
<gene>
    <name evidence="5" type="ORF">QBC35DRAFT_493235</name>
</gene>
<evidence type="ECO:0000313" key="6">
    <source>
        <dbReference type="Proteomes" id="UP001302126"/>
    </source>
</evidence>